<dbReference type="STRING" id="1437606.BBOH_0698"/>
<dbReference type="EMBL" id="JGYP01000002">
    <property type="protein sequence ID" value="KFI45892.1"/>
    <property type="molecule type" value="Genomic_DNA"/>
</dbReference>
<comment type="caution">
    <text evidence="1">The sequence shown here is derived from an EMBL/GenBank/DDBJ whole genome shotgun (WGS) entry which is preliminary data.</text>
</comment>
<keyword evidence="2" id="KW-1185">Reference proteome</keyword>
<name>A0A086ZH92_9BIFI</name>
<evidence type="ECO:0000313" key="2">
    <source>
        <dbReference type="Proteomes" id="UP000029096"/>
    </source>
</evidence>
<accession>A0A086ZH92</accession>
<reference evidence="1 2" key="1">
    <citation type="submission" date="2014-03" db="EMBL/GenBank/DDBJ databases">
        <title>Genomics of Bifidobacteria.</title>
        <authorList>
            <person name="Ventura M."/>
            <person name="Milani C."/>
            <person name="Lugli G.A."/>
        </authorList>
    </citation>
    <scope>NUCLEOTIDE SEQUENCE [LARGE SCALE GENOMIC DNA]</scope>
    <source>
        <strain evidence="1 2">DSM 22767</strain>
    </source>
</reference>
<gene>
    <name evidence="1" type="ORF">BBOH_0698</name>
</gene>
<sequence length="202" mass="22043">MEQAVTLFNGTVEISLPNGYEPVNARPNDSTHPTPPPFIAALMAELQKSFTDEDRSDMLQSRTHELFRRGHNAYVAASLTGRDWDAAKLNERLDGYYQGIARSLPLVANAEIATRQANSIDEGDETTSGKSIGLIRYTFATPRHDWFANTLLLPAGEQEAVINMACDTEQLPARAIEFMSIADSAKLAGTATSDVQAVDSNL</sequence>
<dbReference type="Proteomes" id="UP000029096">
    <property type="component" value="Unassembled WGS sequence"/>
</dbReference>
<dbReference type="AlphaFoldDB" id="A0A086ZH92"/>
<proteinExistence type="predicted"/>
<organism evidence="1 2">
    <name type="scientific">Bifidobacterium bohemicum DSM 22767</name>
    <dbReference type="NCBI Taxonomy" id="1437606"/>
    <lineage>
        <taxon>Bacteria</taxon>
        <taxon>Bacillati</taxon>
        <taxon>Actinomycetota</taxon>
        <taxon>Actinomycetes</taxon>
        <taxon>Bifidobacteriales</taxon>
        <taxon>Bifidobacteriaceae</taxon>
        <taxon>Bifidobacterium</taxon>
    </lineage>
</organism>
<dbReference type="eggNOG" id="ENOG5031T97">
    <property type="taxonomic scope" value="Bacteria"/>
</dbReference>
<evidence type="ECO:0000313" key="1">
    <source>
        <dbReference type="EMBL" id="KFI45892.1"/>
    </source>
</evidence>
<protein>
    <submittedName>
        <fullName evidence="1">Uncharacterized protein</fullName>
    </submittedName>
</protein>